<organism evidence="2 3">
    <name type="scientific">Halocatena marina</name>
    <dbReference type="NCBI Taxonomy" id="2934937"/>
    <lineage>
        <taxon>Archaea</taxon>
        <taxon>Methanobacteriati</taxon>
        <taxon>Methanobacteriota</taxon>
        <taxon>Stenosarchaea group</taxon>
        <taxon>Halobacteria</taxon>
        <taxon>Halobacteriales</taxon>
        <taxon>Natronomonadaceae</taxon>
        <taxon>Halocatena</taxon>
    </lineage>
</organism>
<keyword evidence="1" id="KW-1133">Transmembrane helix</keyword>
<gene>
    <name evidence="2" type="ORF">ACFQL7_10785</name>
</gene>
<evidence type="ECO:0000256" key="1">
    <source>
        <dbReference type="SAM" id="Phobius"/>
    </source>
</evidence>
<name>A0ABD5YST2_9EURY</name>
<dbReference type="EMBL" id="JBHTAX010000001">
    <property type="protein sequence ID" value="MFC7190291.1"/>
    <property type="molecule type" value="Genomic_DNA"/>
</dbReference>
<protein>
    <submittedName>
        <fullName evidence="2">Uncharacterized protein</fullName>
    </submittedName>
</protein>
<feature type="transmembrane region" description="Helical" evidence="1">
    <location>
        <begin position="31"/>
        <end position="56"/>
    </location>
</feature>
<keyword evidence="1" id="KW-0472">Membrane</keyword>
<accession>A0ABD5YST2</accession>
<keyword evidence="1" id="KW-0812">Transmembrane</keyword>
<comment type="caution">
    <text evidence="2">The sequence shown here is derived from an EMBL/GenBank/DDBJ whole genome shotgun (WGS) entry which is preliminary data.</text>
</comment>
<dbReference type="Proteomes" id="UP001596417">
    <property type="component" value="Unassembled WGS sequence"/>
</dbReference>
<sequence>MNLPDVRWLHSVYQGRDVIALQSSIGLQDEITGFLVSICVLAFALILLGAISRFVVYPEIDHLLSSLGVDGRQRRAVLRLTKSALTILVVSIAFTLVGMEALIVPILFLLAVFTIGYLFREPLTDLILLDERYRDDR</sequence>
<dbReference type="AlphaFoldDB" id="A0ABD5YST2"/>
<proteinExistence type="predicted"/>
<keyword evidence="3" id="KW-1185">Reference proteome</keyword>
<dbReference type="GeneID" id="76199889"/>
<evidence type="ECO:0000313" key="3">
    <source>
        <dbReference type="Proteomes" id="UP001596417"/>
    </source>
</evidence>
<feature type="transmembrane region" description="Helical" evidence="1">
    <location>
        <begin position="102"/>
        <end position="119"/>
    </location>
</feature>
<reference evidence="2 3" key="1">
    <citation type="journal article" date="2019" name="Int. J. Syst. Evol. Microbiol.">
        <title>The Global Catalogue of Microorganisms (GCM) 10K type strain sequencing project: providing services to taxonomists for standard genome sequencing and annotation.</title>
        <authorList>
            <consortium name="The Broad Institute Genomics Platform"/>
            <consortium name="The Broad Institute Genome Sequencing Center for Infectious Disease"/>
            <person name="Wu L."/>
            <person name="Ma J."/>
        </authorList>
    </citation>
    <scope>NUCLEOTIDE SEQUENCE [LARGE SCALE GENOMIC DNA]</scope>
    <source>
        <strain evidence="2 3">RDMS1</strain>
    </source>
</reference>
<dbReference type="RefSeq" id="WP_264556155.1">
    <property type="nucleotide sequence ID" value="NZ_CP109979.1"/>
</dbReference>
<feature type="transmembrane region" description="Helical" evidence="1">
    <location>
        <begin position="77"/>
        <end position="96"/>
    </location>
</feature>
<evidence type="ECO:0000313" key="2">
    <source>
        <dbReference type="EMBL" id="MFC7190291.1"/>
    </source>
</evidence>